<dbReference type="GO" id="GO:0006355">
    <property type="term" value="P:regulation of DNA-templated transcription"/>
    <property type="evidence" value="ECO:0007669"/>
    <property type="project" value="InterPro"/>
</dbReference>
<dbReference type="SUPFAM" id="SSF46894">
    <property type="entry name" value="C-terminal effector domain of the bipartite response regulators"/>
    <property type="match status" value="1"/>
</dbReference>
<keyword evidence="1" id="KW-0472">Membrane</keyword>
<dbReference type="EMBL" id="RPDH01000001">
    <property type="protein sequence ID" value="RPE12783.1"/>
    <property type="molecule type" value="Genomic_DNA"/>
</dbReference>
<dbReference type="PANTHER" id="PTHR19959:SF119">
    <property type="entry name" value="FUNGAL LIPASE-LIKE DOMAIN-CONTAINING PROTEIN"/>
    <property type="match status" value="1"/>
</dbReference>
<dbReference type="InterPro" id="IPR019734">
    <property type="entry name" value="TPR_rpt"/>
</dbReference>
<protein>
    <submittedName>
        <fullName evidence="2">DUF2225 domain-containing protein</fullName>
    </submittedName>
</protein>
<reference evidence="2 3" key="1">
    <citation type="submission" date="2018-11" db="EMBL/GenBank/DDBJ databases">
        <title>Chitinophaga lutea sp.nov., isolate from arsenic contaminated soil.</title>
        <authorList>
            <person name="Zong Y."/>
        </authorList>
    </citation>
    <scope>NUCLEOTIDE SEQUENCE [LARGE SCALE GENOMIC DNA]</scope>
    <source>
        <strain evidence="2 3">ZY74</strain>
    </source>
</reference>
<dbReference type="AlphaFoldDB" id="A0A3N4PVG2"/>
<evidence type="ECO:0000313" key="3">
    <source>
        <dbReference type="Proteomes" id="UP000278351"/>
    </source>
</evidence>
<feature type="transmembrane region" description="Helical" evidence="1">
    <location>
        <begin position="49"/>
        <end position="70"/>
    </location>
</feature>
<dbReference type="Gene3D" id="1.25.40.10">
    <property type="entry name" value="Tetratricopeptide repeat domain"/>
    <property type="match status" value="2"/>
</dbReference>
<sequence length="610" mass="70288">MTAGRMNACKSGVTYHVARKGGRLNACGEHLQLFEIKKCAPAPLEDVKIYYFSCMMRWLLLFAVCLYIGVPARAQLNMDSLGRVLTDKSLHAPERIRILNQLAAYYNKDSTNHALVLANEAYLLSLKEENTALQAASLLNLSEGYLYNDQYDQALNYGYTALDLCLAAKNDSAIARCVTNLGWIFYDTENTQFALQYHQQAHDIYRKAGNTRRLAVSMNALGLVYLLKDDFETARRYFDSTFAIARQHGMDNMMAAALSNRGICENEFGQYREAIADFDQSLAVYSRTEVLSHAEVLNQMAYSRIMLKEYPEAERLLRDARALIARSNSNTKKEKLLDNLTNSVLLYQELGEYKKAFEELQEYTKVRNQILSKSKSEAISALKLKREAQENETRIITLVAQKELRAFQRNALAVGVVLIIIIGLLFYSKLRQKQKKEQELEAVRRALIKQELDGALMEKAALNDKLEFRDNDLKNYALYISQRNEMIRHFIDELTSLDIHNEAKKENIARFNRMVHKFQHDLDINKDAQDFNLSVNEIHKDFFYNLLQQFPGLTENERRLCAQIRLNLSIKDIASLNNISVKSVEMARYRLRKVFNLEHKDSLSDFLKNF</sequence>
<keyword evidence="1" id="KW-1133">Transmembrane helix</keyword>
<dbReference type="InterPro" id="IPR011990">
    <property type="entry name" value="TPR-like_helical_dom_sf"/>
</dbReference>
<dbReference type="SUPFAM" id="SSF48452">
    <property type="entry name" value="TPR-like"/>
    <property type="match status" value="1"/>
</dbReference>
<organism evidence="2 3">
    <name type="scientific">Chitinophaga lutea</name>
    <dbReference type="NCBI Taxonomy" id="2488634"/>
    <lineage>
        <taxon>Bacteria</taxon>
        <taxon>Pseudomonadati</taxon>
        <taxon>Bacteroidota</taxon>
        <taxon>Chitinophagia</taxon>
        <taxon>Chitinophagales</taxon>
        <taxon>Chitinophagaceae</taxon>
        <taxon>Chitinophaga</taxon>
    </lineage>
</organism>
<gene>
    <name evidence="2" type="ORF">EGT74_04360</name>
</gene>
<keyword evidence="1" id="KW-0812">Transmembrane</keyword>
<evidence type="ECO:0000256" key="1">
    <source>
        <dbReference type="SAM" id="Phobius"/>
    </source>
</evidence>
<proteinExistence type="predicted"/>
<name>A0A3N4PVG2_9BACT</name>
<dbReference type="InterPro" id="IPR016032">
    <property type="entry name" value="Sig_transdc_resp-reg_C-effctor"/>
</dbReference>
<dbReference type="Pfam" id="PF13424">
    <property type="entry name" value="TPR_12"/>
    <property type="match status" value="2"/>
</dbReference>
<keyword evidence="3" id="KW-1185">Reference proteome</keyword>
<comment type="caution">
    <text evidence="2">The sequence shown here is derived from an EMBL/GenBank/DDBJ whole genome shotgun (WGS) entry which is preliminary data.</text>
</comment>
<dbReference type="PANTHER" id="PTHR19959">
    <property type="entry name" value="KINESIN LIGHT CHAIN"/>
    <property type="match status" value="1"/>
</dbReference>
<evidence type="ECO:0000313" key="2">
    <source>
        <dbReference type="EMBL" id="RPE12783.1"/>
    </source>
</evidence>
<dbReference type="Proteomes" id="UP000278351">
    <property type="component" value="Unassembled WGS sequence"/>
</dbReference>
<accession>A0A3N4PVG2</accession>
<dbReference type="SMART" id="SM00028">
    <property type="entry name" value="TPR"/>
    <property type="match status" value="5"/>
</dbReference>
<feature type="transmembrane region" description="Helical" evidence="1">
    <location>
        <begin position="411"/>
        <end position="428"/>
    </location>
</feature>
<dbReference type="GO" id="GO:0003677">
    <property type="term" value="F:DNA binding"/>
    <property type="evidence" value="ECO:0007669"/>
    <property type="project" value="InterPro"/>
</dbReference>